<dbReference type="PROSITE" id="PS51698">
    <property type="entry name" value="U_BOX"/>
    <property type="match status" value="1"/>
</dbReference>
<name>A0AB34IS57_PRYPA</name>
<dbReference type="Proteomes" id="UP001515480">
    <property type="component" value="Unassembled WGS sequence"/>
</dbReference>
<evidence type="ECO:0000256" key="4">
    <source>
        <dbReference type="ARBA" id="ARBA00004906"/>
    </source>
</evidence>
<comment type="pathway">
    <text evidence="4">Protein modification; protein ubiquitination.</text>
</comment>
<dbReference type="InterPro" id="IPR045132">
    <property type="entry name" value="UBE4"/>
</dbReference>
<keyword evidence="13" id="KW-1185">Reference proteome</keyword>
<keyword evidence="10" id="KW-0539">Nucleus</keyword>
<dbReference type="Gene3D" id="3.30.40.10">
    <property type="entry name" value="Zinc/RING finger domain, C3HC4 (zinc finger)"/>
    <property type="match status" value="1"/>
</dbReference>
<dbReference type="GO" id="GO:0005634">
    <property type="term" value="C:nucleus"/>
    <property type="evidence" value="ECO:0007669"/>
    <property type="project" value="UniProtKB-SubCell"/>
</dbReference>
<keyword evidence="7" id="KW-0963">Cytoplasm</keyword>
<evidence type="ECO:0000256" key="6">
    <source>
        <dbReference type="ARBA" id="ARBA00012483"/>
    </source>
</evidence>
<comment type="catalytic activity">
    <reaction evidence="1">
        <text>S-ubiquitinyl-[E2 ubiquitin-conjugating enzyme]-L-cysteine + [acceptor protein]-L-lysine = [E2 ubiquitin-conjugating enzyme]-L-cysteine + N(6)-ubiquitinyl-[acceptor protein]-L-lysine.</text>
        <dbReference type="EC" id="2.3.2.27"/>
    </reaction>
</comment>
<evidence type="ECO:0000256" key="7">
    <source>
        <dbReference type="ARBA" id="ARBA00022490"/>
    </source>
</evidence>
<dbReference type="GO" id="GO:0034450">
    <property type="term" value="F:ubiquitin-ubiquitin ligase activity"/>
    <property type="evidence" value="ECO:0007669"/>
    <property type="project" value="InterPro"/>
</dbReference>
<dbReference type="InterPro" id="IPR013083">
    <property type="entry name" value="Znf_RING/FYVE/PHD"/>
</dbReference>
<dbReference type="GO" id="GO:0036503">
    <property type="term" value="P:ERAD pathway"/>
    <property type="evidence" value="ECO:0007669"/>
    <property type="project" value="InterPro"/>
</dbReference>
<evidence type="ECO:0000256" key="10">
    <source>
        <dbReference type="ARBA" id="ARBA00023242"/>
    </source>
</evidence>
<evidence type="ECO:0000313" key="13">
    <source>
        <dbReference type="Proteomes" id="UP001515480"/>
    </source>
</evidence>
<dbReference type="GO" id="GO:0005737">
    <property type="term" value="C:cytoplasm"/>
    <property type="evidence" value="ECO:0007669"/>
    <property type="project" value="UniProtKB-SubCell"/>
</dbReference>
<dbReference type="GO" id="GO:0000209">
    <property type="term" value="P:protein polyubiquitination"/>
    <property type="evidence" value="ECO:0007669"/>
    <property type="project" value="TreeGrafter"/>
</dbReference>
<dbReference type="Pfam" id="PF10408">
    <property type="entry name" value="Ufd2P_core"/>
    <property type="match status" value="1"/>
</dbReference>
<evidence type="ECO:0000256" key="8">
    <source>
        <dbReference type="ARBA" id="ARBA00022679"/>
    </source>
</evidence>
<accession>A0AB34IS57</accession>
<dbReference type="SMART" id="SM00504">
    <property type="entry name" value="Ubox"/>
    <property type="match status" value="1"/>
</dbReference>
<gene>
    <name evidence="12" type="ORF">AB1Y20_010945</name>
</gene>
<dbReference type="InterPro" id="IPR003613">
    <property type="entry name" value="Ubox_domain"/>
</dbReference>
<comment type="caution">
    <text evidence="12">The sequence shown here is derived from an EMBL/GenBank/DDBJ whole genome shotgun (WGS) entry which is preliminary data.</text>
</comment>
<keyword evidence="9" id="KW-0833">Ubl conjugation pathway</keyword>
<dbReference type="GO" id="GO:0000151">
    <property type="term" value="C:ubiquitin ligase complex"/>
    <property type="evidence" value="ECO:0007669"/>
    <property type="project" value="InterPro"/>
</dbReference>
<keyword evidence="8" id="KW-0808">Transferase</keyword>
<comment type="subcellular location">
    <subcellularLocation>
        <location evidence="3">Cytoplasm</location>
    </subcellularLocation>
    <subcellularLocation>
        <location evidence="2">Nucleus</location>
    </subcellularLocation>
</comment>
<dbReference type="EMBL" id="JBGBPQ010000020">
    <property type="protein sequence ID" value="KAL1504544.1"/>
    <property type="molecule type" value="Genomic_DNA"/>
</dbReference>
<dbReference type="AlphaFoldDB" id="A0AB34IS57"/>
<reference evidence="12 13" key="1">
    <citation type="journal article" date="2024" name="Science">
        <title>Giant polyketide synthase enzymes in the biosynthesis of giant marine polyether toxins.</title>
        <authorList>
            <person name="Fallon T.R."/>
            <person name="Shende V.V."/>
            <person name="Wierzbicki I.H."/>
            <person name="Pendleton A.L."/>
            <person name="Watervoot N.F."/>
            <person name="Auber R.P."/>
            <person name="Gonzalez D.J."/>
            <person name="Wisecaver J.H."/>
            <person name="Moore B.S."/>
        </authorList>
    </citation>
    <scope>NUCLEOTIDE SEQUENCE [LARGE SCALE GENOMIC DNA]</scope>
    <source>
        <strain evidence="12 13">12B1</strain>
    </source>
</reference>
<evidence type="ECO:0000256" key="3">
    <source>
        <dbReference type="ARBA" id="ARBA00004496"/>
    </source>
</evidence>
<dbReference type="PANTHER" id="PTHR13931">
    <property type="entry name" value="UBIQUITINATION FACTOR E4"/>
    <property type="match status" value="1"/>
</dbReference>
<dbReference type="EC" id="2.3.2.27" evidence="6"/>
<protein>
    <recommendedName>
        <fullName evidence="6">RING-type E3 ubiquitin transferase</fullName>
        <ecNumber evidence="6">2.3.2.27</ecNumber>
    </recommendedName>
</protein>
<sequence length="1018" mass="115261">MTLLLKEDAELLAKVFRITLDASPATPRADSSDPLLDLPDLASELAAEAAGAADPAARWADLSSRRSLLDRALVGRLSSASSPAVDYLLRCFTRCADLRARKRDLSPASEALFAYVAELCVSYAAIALLNPSFFPQPAELEAEGVLRLLPYLKEVGRLDGFLTPLVSRIVADDCLADFALPLFNRLEHEARHTTLLGDFTSIYNAMITLVQQKPLGAFLAADVRFLPNSATNGALLEARSRLGAFFRFSCFPNEARLASEAFPDLSQAHAVESGFQSLRMSLQLLHRAMTALAKELLKNADAKEPFFKFIAAACTLNHGRAQQYFPHAETDRLMHALDPLHTEPPQTERTTSHDGFLINLGAVLLQLCEGFSAPGSPHAAKIDPTYLLSTHRLDLSAETKLCATADDVMYWLDPRNPDLRQRYLDRMREEMVEAEPDDAVPLQVSDSFGTISEYFFLTLRLLHMGLLSSFSMMEKLMQQHSRLQQELQLREDELVRQGAAGGMGVQMLEAEISRFKKYTEGMKRYILCYQAQLCDPIMLASCVRFYRLVSRWLVATAQPPPEGLPLSPQVPRIFAALPEHTMDDVAQFLKSLSNLAPQVFELMGADELHDFVTLIVTFIGAPKYVKNPYLRATFTKLLRFLIPRSDDGDRRHVSDRLSVVLHTHPLAKRFLAPAVMQACFFVDIEFTGSHTGAYDKYEYRHEMNQILEYFWAHAEYKATMIEFARNTPKFVRFVNMLINDSIFSMDEALTKLQNIRKTQLEIADEAAWSRQPPRQRQQRMHTHHQEEGHARYFMQFTNETLHMLNYLSAEREVALVFMLPELVGRISTMLNYFLTQLVGPKCSGLKVQNPDKYFFHPRKLLAEIASTVTHFSAFSEFVLATVRDERSYDQGNLRKALRVLQSVMAPAELEALEQFANKCVEVKQQDLQEEAELGEVPDDYLDEITAEIMDDPVRLPSGKVVDRPTIARHLLSDETDPFNRQRCTLDMLVEDVELRERIQAFRKERREAAKQQSAMDTS</sequence>
<organism evidence="12 13">
    <name type="scientific">Prymnesium parvum</name>
    <name type="common">Toxic golden alga</name>
    <dbReference type="NCBI Taxonomy" id="97485"/>
    <lineage>
        <taxon>Eukaryota</taxon>
        <taxon>Haptista</taxon>
        <taxon>Haptophyta</taxon>
        <taxon>Prymnesiophyceae</taxon>
        <taxon>Prymnesiales</taxon>
        <taxon>Prymnesiaceae</taxon>
        <taxon>Prymnesium</taxon>
    </lineage>
</organism>
<dbReference type="GO" id="GO:0006511">
    <property type="term" value="P:ubiquitin-dependent protein catabolic process"/>
    <property type="evidence" value="ECO:0007669"/>
    <property type="project" value="InterPro"/>
</dbReference>
<dbReference type="SUPFAM" id="SSF57850">
    <property type="entry name" value="RING/U-box"/>
    <property type="match status" value="1"/>
</dbReference>
<comment type="similarity">
    <text evidence="5">Belongs to the ubiquitin conjugation factor E4 family.</text>
</comment>
<evidence type="ECO:0000256" key="5">
    <source>
        <dbReference type="ARBA" id="ARBA00007434"/>
    </source>
</evidence>
<dbReference type="InterPro" id="IPR019474">
    <property type="entry name" value="Ub_conjug_fac_E4_core"/>
</dbReference>
<feature type="domain" description="U-box" evidence="11">
    <location>
        <begin position="935"/>
        <end position="1008"/>
    </location>
</feature>
<evidence type="ECO:0000259" key="11">
    <source>
        <dbReference type="PROSITE" id="PS51698"/>
    </source>
</evidence>
<dbReference type="PANTHER" id="PTHR13931:SF2">
    <property type="entry name" value="UBIQUITIN CONJUGATION FACTOR E4 B"/>
    <property type="match status" value="1"/>
</dbReference>
<dbReference type="Pfam" id="PF04564">
    <property type="entry name" value="U-box"/>
    <property type="match status" value="1"/>
</dbReference>
<evidence type="ECO:0000256" key="2">
    <source>
        <dbReference type="ARBA" id="ARBA00004123"/>
    </source>
</evidence>
<evidence type="ECO:0000313" key="12">
    <source>
        <dbReference type="EMBL" id="KAL1504544.1"/>
    </source>
</evidence>
<evidence type="ECO:0000256" key="9">
    <source>
        <dbReference type="ARBA" id="ARBA00022786"/>
    </source>
</evidence>
<evidence type="ECO:0000256" key="1">
    <source>
        <dbReference type="ARBA" id="ARBA00000900"/>
    </source>
</evidence>
<dbReference type="FunFam" id="3.30.40.10:FF:000055">
    <property type="entry name" value="Ubiquitin conjugation factor e4 a"/>
    <property type="match status" value="1"/>
</dbReference>
<proteinExistence type="inferred from homology"/>